<dbReference type="Proteomes" id="UP000887575">
    <property type="component" value="Unassembled WGS sequence"/>
</dbReference>
<dbReference type="Pfam" id="PF07714">
    <property type="entry name" value="PK_Tyr_Ser-Thr"/>
    <property type="match status" value="1"/>
</dbReference>
<keyword evidence="2" id="KW-1185">Reference proteome</keyword>
<dbReference type="InterPro" id="IPR001245">
    <property type="entry name" value="Ser-Thr/Tyr_kinase_cat_dom"/>
</dbReference>
<dbReference type="Gene3D" id="1.10.510.10">
    <property type="entry name" value="Transferase(Phosphotransferase) domain 1"/>
    <property type="match status" value="1"/>
</dbReference>
<evidence type="ECO:0000259" key="1">
    <source>
        <dbReference type="PROSITE" id="PS50011"/>
    </source>
</evidence>
<protein>
    <recommendedName>
        <fullName evidence="1">Protein kinase domain-containing protein</fullName>
    </recommendedName>
</protein>
<organism evidence="2 3">
    <name type="scientific">Mesorhabditis belari</name>
    <dbReference type="NCBI Taxonomy" id="2138241"/>
    <lineage>
        <taxon>Eukaryota</taxon>
        <taxon>Metazoa</taxon>
        <taxon>Ecdysozoa</taxon>
        <taxon>Nematoda</taxon>
        <taxon>Chromadorea</taxon>
        <taxon>Rhabditida</taxon>
        <taxon>Rhabditina</taxon>
        <taxon>Rhabditomorpha</taxon>
        <taxon>Rhabditoidea</taxon>
        <taxon>Rhabditidae</taxon>
        <taxon>Mesorhabditinae</taxon>
        <taxon>Mesorhabditis</taxon>
    </lineage>
</organism>
<dbReference type="GO" id="GO:0005524">
    <property type="term" value="F:ATP binding"/>
    <property type="evidence" value="ECO:0007669"/>
    <property type="project" value="InterPro"/>
</dbReference>
<dbReference type="InterPro" id="IPR011009">
    <property type="entry name" value="Kinase-like_dom_sf"/>
</dbReference>
<sequence>MFECDPMVSKKIDVWSFGVVLWELIGRKWCFEQESYILIELSQKGKLEPPKFHFNHPLCDFITLCTIPSRIARPTSKIVFKILLELIETESVNFMMRSFTPTEVIGLNRQSAPPIPTGFDEDENAHRTNF</sequence>
<name>A0AAF3FP83_9BILA</name>
<reference evidence="3" key="1">
    <citation type="submission" date="2024-02" db="UniProtKB">
        <authorList>
            <consortium name="WormBaseParasite"/>
        </authorList>
    </citation>
    <scope>IDENTIFICATION</scope>
</reference>
<dbReference type="WBParaSite" id="MBELARI_LOCUS901">
    <property type="protein sequence ID" value="MBELARI_LOCUS901"/>
    <property type="gene ID" value="MBELARI_LOCUS901"/>
</dbReference>
<dbReference type="PROSITE" id="PS50011">
    <property type="entry name" value="PROTEIN_KINASE_DOM"/>
    <property type="match status" value="1"/>
</dbReference>
<accession>A0AAF3FP83</accession>
<feature type="domain" description="Protein kinase" evidence="1">
    <location>
        <begin position="1"/>
        <end position="87"/>
    </location>
</feature>
<dbReference type="AlphaFoldDB" id="A0AAF3FP83"/>
<evidence type="ECO:0000313" key="2">
    <source>
        <dbReference type="Proteomes" id="UP000887575"/>
    </source>
</evidence>
<dbReference type="GO" id="GO:0004672">
    <property type="term" value="F:protein kinase activity"/>
    <property type="evidence" value="ECO:0007669"/>
    <property type="project" value="InterPro"/>
</dbReference>
<dbReference type="SUPFAM" id="SSF56112">
    <property type="entry name" value="Protein kinase-like (PK-like)"/>
    <property type="match status" value="1"/>
</dbReference>
<proteinExistence type="predicted"/>
<dbReference type="InterPro" id="IPR000719">
    <property type="entry name" value="Prot_kinase_dom"/>
</dbReference>
<evidence type="ECO:0000313" key="3">
    <source>
        <dbReference type="WBParaSite" id="MBELARI_LOCUS901"/>
    </source>
</evidence>